<evidence type="ECO:0000313" key="1">
    <source>
        <dbReference type="EMBL" id="CUX19943.1"/>
    </source>
</evidence>
<protein>
    <submittedName>
        <fullName evidence="1">Uncharacterized protein</fullName>
    </submittedName>
</protein>
<proteinExistence type="predicted"/>
<name>A0A1S7PEZ5_9HYPH</name>
<dbReference type="Proteomes" id="UP000191988">
    <property type="component" value="Unassembled WGS sequence"/>
</dbReference>
<dbReference type="EMBL" id="FBWK01000018">
    <property type="protein sequence ID" value="CUX19943.1"/>
    <property type="molecule type" value="Genomic_DNA"/>
</dbReference>
<dbReference type="STRING" id="1183432.AGR3A_Cc250120"/>
<organism evidence="1 2">
    <name type="scientific">Agrobacterium tomkonis CFBP 6623</name>
    <dbReference type="NCBI Taxonomy" id="1183432"/>
    <lineage>
        <taxon>Bacteria</taxon>
        <taxon>Pseudomonadati</taxon>
        <taxon>Pseudomonadota</taxon>
        <taxon>Alphaproteobacteria</taxon>
        <taxon>Hyphomicrobiales</taxon>
        <taxon>Rhizobiaceae</taxon>
        <taxon>Rhizobium/Agrobacterium group</taxon>
        <taxon>Agrobacterium</taxon>
        <taxon>Agrobacterium tumefaciens complex</taxon>
    </lineage>
</organism>
<reference evidence="2" key="1">
    <citation type="submission" date="2016-01" db="EMBL/GenBank/DDBJ databases">
        <authorList>
            <person name="Regsiter A."/>
            <person name="william w."/>
        </authorList>
    </citation>
    <scope>NUCLEOTIDE SEQUENCE [LARGE SCALE GENOMIC DNA]</scope>
    <source>
        <strain evidence="2">CFBP 6623</strain>
    </source>
</reference>
<keyword evidence="2" id="KW-1185">Reference proteome</keyword>
<gene>
    <name evidence="1" type="ORF">AGR3A_Cc250120</name>
</gene>
<sequence length="91" mass="10162">MASVRRKWLYPRFLVASAAFTKVACPAVEVNKRPLACVSNRTMFGASGISLVVAHAVTRATAPTSVKNFNAFMIFPRFKLYHNLLKFQRAT</sequence>
<dbReference type="AlphaFoldDB" id="A0A1S7PEZ5"/>
<accession>A0A1S7PEZ5</accession>
<evidence type="ECO:0000313" key="2">
    <source>
        <dbReference type="Proteomes" id="UP000191988"/>
    </source>
</evidence>